<keyword evidence="13" id="KW-0407">Ion channel</keyword>
<keyword evidence="8" id="KW-0630">Potassium</keyword>
<evidence type="ECO:0000256" key="17">
    <source>
        <dbReference type="SAM" id="Phobius"/>
    </source>
</evidence>
<dbReference type="FunFam" id="2.60.120.10:FF:000061">
    <property type="entry name" value="Potassium voltage-gated channel subfamily H member 3"/>
    <property type="match status" value="1"/>
</dbReference>
<evidence type="ECO:0000256" key="13">
    <source>
        <dbReference type="ARBA" id="ARBA00023303"/>
    </source>
</evidence>
<feature type="transmembrane region" description="Helical" evidence="17">
    <location>
        <begin position="51"/>
        <end position="75"/>
    </location>
</feature>
<keyword evidence="12" id="KW-0325">Glycoprotein</keyword>
<feature type="region of interest" description="Disordered" evidence="16">
    <location>
        <begin position="651"/>
        <end position="672"/>
    </location>
</feature>
<feature type="compositionally biased region" description="Polar residues" evidence="16">
    <location>
        <begin position="745"/>
        <end position="756"/>
    </location>
</feature>
<proteinExistence type="predicted"/>
<dbReference type="FunFam" id="1.10.1200.260:FF:000002">
    <property type="entry name" value="Potassium voltage-gated channel subfamily H member 8"/>
    <property type="match status" value="1"/>
</dbReference>
<evidence type="ECO:0000256" key="10">
    <source>
        <dbReference type="ARBA" id="ARBA00023065"/>
    </source>
</evidence>
<dbReference type="PROSITE" id="PS50042">
    <property type="entry name" value="CNMP_BINDING_3"/>
    <property type="match status" value="1"/>
</dbReference>
<evidence type="ECO:0000256" key="16">
    <source>
        <dbReference type="SAM" id="MobiDB-lite"/>
    </source>
</evidence>
<reference evidence="20" key="2">
    <citation type="submission" date="2023-11" db="UniProtKB">
        <authorList>
            <consortium name="WormBaseParasite"/>
        </authorList>
    </citation>
    <scope>IDENTIFICATION</scope>
</reference>
<dbReference type="PANTHER" id="PTHR10217">
    <property type="entry name" value="VOLTAGE AND LIGAND GATED POTASSIUM CHANNEL"/>
    <property type="match status" value="1"/>
</dbReference>
<feature type="region of interest" description="Disordered" evidence="16">
    <location>
        <begin position="433"/>
        <end position="456"/>
    </location>
</feature>
<dbReference type="InterPro" id="IPR003967">
    <property type="entry name" value="K_chnl_volt-dep_ERG"/>
</dbReference>
<keyword evidence="3" id="KW-1003">Cell membrane</keyword>
<evidence type="ECO:0000313" key="20">
    <source>
        <dbReference type="WBParaSite" id="TREG1_105040.1"/>
    </source>
</evidence>
<evidence type="ECO:0000256" key="9">
    <source>
        <dbReference type="ARBA" id="ARBA00022989"/>
    </source>
</evidence>
<evidence type="ECO:0000256" key="14">
    <source>
        <dbReference type="ARBA" id="ARBA00034430"/>
    </source>
</evidence>
<dbReference type="Proteomes" id="UP000050795">
    <property type="component" value="Unassembled WGS sequence"/>
</dbReference>
<feature type="transmembrane region" description="Helical" evidence="17">
    <location>
        <begin position="21"/>
        <end position="39"/>
    </location>
</feature>
<keyword evidence="7" id="KW-0851">Voltage-gated channel</keyword>
<feature type="compositionally biased region" description="Polar residues" evidence="16">
    <location>
        <begin position="308"/>
        <end position="318"/>
    </location>
</feature>
<keyword evidence="2" id="KW-0813">Transport</keyword>
<dbReference type="InterPro" id="IPR018490">
    <property type="entry name" value="cNMP-bd_dom_sf"/>
</dbReference>
<dbReference type="InterPro" id="IPR014710">
    <property type="entry name" value="RmlC-like_jellyroll"/>
</dbReference>
<evidence type="ECO:0000256" key="8">
    <source>
        <dbReference type="ARBA" id="ARBA00022958"/>
    </source>
</evidence>
<name>A0AA85IRA1_TRIRE</name>
<evidence type="ECO:0000313" key="19">
    <source>
        <dbReference type="Proteomes" id="UP000050795"/>
    </source>
</evidence>
<evidence type="ECO:0000256" key="1">
    <source>
        <dbReference type="ARBA" id="ARBA00004651"/>
    </source>
</evidence>
<evidence type="ECO:0000256" key="7">
    <source>
        <dbReference type="ARBA" id="ARBA00022882"/>
    </source>
</evidence>
<dbReference type="InterPro" id="IPR000595">
    <property type="entry name" value="cNMP-bd_dom"/>
</dbReference>
<evidence type="ECO:0000256" key="3">
    <source>
        <dbReference type="ARBA" id="ARBA00022475"/>
    </source>
</evidence>
<dbReference type="InterPro" id="IPR050818">
    <property type="entry name" value="KCNH_animal-type"/>
</dbReference>
<dbReference type="Pfam" id="PF00027">
    <property type="entry name" value="cNMP_binding"/>
    <property type="match status" value="1"/>
</dbReference>
<keyword evidence="11 17" id="KW-0472">Membrane</keyword>
<keyword evidence="15" id="KW-0175">Coiled coil</keyword>
<dbReference type="SUPFAM" id="SSF51206">
    <property type="entry name" value="cAMP-binding domain-like"/>
    <property type="match status" value="1"/>
</dbReference>
<dbReference type="SMART" id="SM00100">
    <property type="entry name" value="cNMP"/>
    <property type="match status" value="1"/>
</dbReference>
<sequence length="778" mass="88187">MQLNLTYNPNNNKTNGLTRRALYVSSLYFTTTSLTSVGFGNVSPNTVNEKIFAVITMLVGALMHAAVFGNVTTLIQRMYSRRSAYQTKNQDLKDFTRAHHIPKPLKQRMLEFFQAMWAINRGIDKEAIMHSFPENLRGDIALHLNREILSLSLFKSASPGCRKSLAQLITTRFATPGEYVVNQGDVLRFIYFVCSGSLEILGEEGTVVGLLGKCDIFGSDMDDLPTLGFSAYNVKSLTYCELQCIALDHELQEIFEQYPQFQKQFALALSEELSFNLRAGFDPTSSMELIPAITLSNDKCMDSDEPSDNGSIKSQQTPKEMHTLLKPTNDTVSFENTDDNSSVKSDKQITEKDMKLKAVINSTNPEDLINKYIEQDKERIFGEKTINSQRSRPLLVKQNSLNLYPKHIQKSNKFHTKTFSLNKILPTERMNGEIDEDYNNNDNNSDGSNEDDEVNDCKDKQNFRENYSNFRMVNPSNSFQNIIDCTKNIIPKSFLQNKCRSFDDIYQIKKPFGAYSSEHAGEIKHGHRYNTTPNNDNNNIGNGYFYPEKTCAQVNDVVFFDVNHNNNNNCHNNEQLISLLDVHFHQTQSQIDLLKSEISQMNQKIDKIQKDFTEFAKYFIKESSSSNVITKFSDNKRLKTAHSVLDNENASALSSGFATPTTPSSTTTTQSGSCCCNSGNNNNNNNNSYTNNSCLHNSKDDLPIQKPIISSSSRPCLHQYGRPNYSPENRVVTFRLPPRNHDFRSQSLTNSRQMSPETPKANPFKRLLHKNPSISHID</sequence>
<evidence type="ECO:0000256" key="5">
    <source>
        <dbReference type="ARBA" id="ARBA00022692"/>
    </source>
</evidence>
<feature type="coiled-coil region" evidence="15">
    <location>
        <begin position="584"/>
        <end position="611"/>
    </location>
</feature>
<feature type="domain" description="Cyclic nucleotide-binding" evidence="18">
    <location>
        <begin position="153"/>
        <end position="218"/>
    </location>
</feature>
<evidence type="ECO:0000256" key="11">
    <source>
        <dbReference type="ARBA" id="ARBA00023136"/>
    </source>
</evidence>
<evidence type="ECO:0000256" key="6">
    <source>
        <dbReference type="ARBA" id="ARBA00022826"/>
    </source>
</evidence>
<dbReference type="Gene3D" id="1.10.1200.260">
    <property type="match status" value="1"/>
</dbReference>
<keyword evidence="19" id="KW-1185">Reference proteome</keyword>
<dbReference type="InterPro" id="IPR013099">
    <property type="entry name" value="K_chnl_dom"/>
</dbReference>
<comment type="catalytic activity">
    <reaction evidence="14">
        <text>K(+)(in) = K(+)(out)</text>
        <dbReference type="Rhea" id="RHEA:29463"/>
        <dbReference type="ChEBI" id="CHEBI:29103"/>
    </reaction>
</comment>
<evidence type="ECO:0000256" key="2">
    <source>
        <dbReference type="ARBA" id="ARBA00022448"/>
    </source>
</evidence>
<reference evidence="19" key="1">
    <citation type="submission" date="2022-06" db="EMBL/GenBank/DDBJ databases">
        <authorList>
            <person name="Berger JAMES D."/>
            <person name="Berger JAMES D."/>
        </authorList>
    </citation>
    <scope>NUCLEOTIDE SEQUENCE [LARGE SCALE GENOMIC DNA]</scope>
</reference>
<evidence type="ECO:0000259" key="18">
    <source>
        <dbReference type="PROSITE" id="PS50042"/>
    </source>
</evidence>
<comment type="subcellular location">
    <subcellularLocation>
        <location evidence="1">Cell membrane</location>
        <topology evidence="1">Multi-pass membrane protein</topology>
    </subcellularLocation>
</comment>
<feature type="region of interest" description="Disordered" evidence="16">
    <location>
        <begin position="298"/>
        <end position="319"/>
    </location>
</feature>
<dbReference type="PRINTS" id="PR01463">
    <property type="entry name" value="EAGCHANLFMLY"/>
</dbReference>
<dbReference type="WBParaSite" id="TREG1_105040.1">
    <property type="protein sequence ID" value="TREG1_105040.1"/>
    <property type="gene ID" value="TREG1_105040"/>
</dbReference>
<keyword evidence="4" id="KW-0633">Potassium transport</keyword>
<dbReference type="CDD" id="cd00038">
    <property type="entry name" value="CAP_ED"/>
    <property type="match status" value="1"/>
</dbReference>
<keyword evidence="6" id="KW-0631">Potassium channel</keyword>
<keyword evidence="5 17" id="KW-0812">Transmembrane</keyword>
<dbReference type="SUPFAM" id="SSF81324">
    <property type="entry name" value="Voltage-gated potassium channels"/>
    <property type="match status" value="1"/>
</dbReference>
<evidence type="ECO:0000256" key="15">
    <source>
        <dbReference type="SAM" id="Coils"/>
    </source>
</evidence>
<organism evidence="19 20">
    <name type="scientific">Trichobilharzia regenti</name>
    <name type="common">Nasal bird schistosome</name>
    <dbReference type="NCBI Taxonomy" id="157069"/>
    <lineage>
        <taxon>Eukaryota</taxon>
        <taxon>Metazoa</taxon>
        <taxon>Spiralia</taxon>
        <taxon>Lophotrochozoa</taxon>
        <taxon>Platyhelminthes</taxon>
        <taxon>Trematoda</taxon>
        <taxon>Digenea</taxon>
        <taxon>Strigeidida</taxon>
        <taxon>Schistosomatoidea</taxon>
        <taxon>Schistosomatidae</taxon>
        <taxon>Trichobilharzia</taxon>
    </lineage>
</organism>
<evidence type="ECO:0000256" key="4">
    <source>
        <dbReference type="ARBA" id="ARBA00022538"/>
    </source>
</evidence>
<dbReference type="GO" id="GO:0042391">
    <property type="term" value="P:regulation of membrane potential"/>
    <property type="evidence" value="ECO:0007669"/>
    <property type="project" value="TreeGrafter"/>
</dbReference>
<dbReference type="Pfam" id="PF07885">
    <property type="entry name" value="Ion_trans_2"/>
    <property type="match status" value="1"/>
</dbReference>
<dbReference type="Gene3D" id="1.10.287.70">
    <property type="match status" value="1"/>
</dbReference>
<dbReference type="InterPro" id="IPR003938">
    <property type="entry name" value="K_chnl_volt-dep_EAG/ELK/ERG"/>
</dbReference>
<dbReference type="GO" id="GO:0005886">
    <property type="term" value="C:plasma membrane"/>
    <property type="evidence" value="ECO:0007669"/>
    <property type="project" value="UniProtKB-SubCell"/>
</dbReference>
<dbReference type="GO" id="GO:0034702">
    <property type="term" value="C:monoatomic ion channel complex"/>
    <property type="evidence" value="ECO:0007669"/>
    <property type="project" value="UniProtKB-KW"/>
</dbReference>
<evidence type="ECO:0000256" key="12">
    <source>
        <dbReference type="ARBA" id="ARBA00023180"/>
    </source>
</evidence>
<keyword evidence="10" id="KW-0406">Ion transport</keyword>
<dbReference type="GO" id="GO:0005242">
    <property type="term" value="F:inward rectifier potassium channel activity"/>
    <property type="evidence" value="ECO:0007669"/>
    <property type="project" value="UniProtKB-ARBA"/>
</dbReference>
<dbReference type="AlphaFoldDB" id="A0AA85IRA1"/>
<protein>
    <recommendedName>
        <fullName evidence="18">Cyclic nucleotide-binding domain-containing protein</fullName>
    </recommendedName>
</protein>
<feature type="region of interest" description="Disordered" evidence="16">
    <location>
        <begin position="740"/>
        <end position="778"/>
    </location>
</feature>
<keyword evidence="9 17" id="KW-1133">Transmembrane helix</keyword>
<dbReference type="PANTHER" id="PTHR10217:SF637">
    <property type="entry name" value="EAG-LIKE K[+] CHANNEL, ISOFORM A"/>
    <property type="match status" value="1"/>
</dbReference>
<dbReference type="Gene3D" id="2.60.120.10">
    <property type="entry name" value="Jelly Rolls"/>
    <property type="match status" value="1"/>
</dbReference>
<feature type="compositionally biased region" description="Low complexity" evidence="16">
    <location>
        <begin position="659"/>
        <end position="672"/>
    </location>
</feature>
<dbReference type="PRINTS" id="PR01470">
    <property type="entry name" value="ERGCHANNEL"/>
</dbReference>
<accession>A0AA85IRA1</accession>